<name>A0A380LH49_9FIRM</name>
<dbReference type="EMBL" id="UHFX01000003">
    <property type="protein sequence ID" value="SUO03168.1"/>
    <property type="molecule type" value="Genomic_DNA"/>
</dbReference>
<sequence>MRRIFSINPKSYLYGEELLELALYADKLAEGKNLDVFFTVPYVHIQQLVQNTKHLIITAQAMDPIQPGQSMGKILPESLVEVGCRAVVLNHADNPMTTSELVKAVKITRRLHLKTMICAGDPEEVEMISTLRPDIMICETEDRIGQQVSASATYMAETKRIISKHSPHTRIIQGAGMTDKKDILKAIVNGADGVGLTSGIIKAVNPFARLKELMDCLATVGLE</sequence>
<dbReference type="Gene3D" id="3.20.20.70">
    <property type="entry name" value="Aldolase class I"/>
    <property type="match status" value="1"/>
</dbReference>
<dbReference type="GO" id="GO:0004807">
    <property type="term" value="F:triose-phosphate isomerase activity"/>
    <property type="evidence" value="ECO:0007669"/>
    <property type="project" value="InterPro"/>
</dbReference>
<dbReference type="PROSITE" id="PS51440">
    <property type="entry name" value="TIM_2"/>
    <property type="match status" value="1"/>
</dbReference>
<evidence type="ECO:0000256" key="1">
    <source>
        <dbReference type="ARBA" id="ARBA00023235"/>
    </source>
</evidence>
<gene>
    <name evidence="2" type="ORF">NCTC11087_00017</name>
</gene>
<dbReference type="Proteomes" id="UP000255523">
    <property type="component" value="Unassembled WGS sequence"/>
</dbReference>
<dbReference type="SUPFAM" id="SSF51351">
    <property type="entry name" value="Triosephosphate isomerase (TIM)"/>
    <property type="match status" value="1"/>
</dbReference>
<dbReference type="NCBIfam" id="NF003302">
    <property type="entry name" value="PRK04302.1"/>
    <property type="match status" value="1"/>
</dbReference>
<protein>
    <submittedName>
        <fullName evidence="2">Triosephosphate isomerase</fullName>
    </submittedName>
</protein>
<dbReference type="GeneID" id="77461023"/>
<proteinExistence type="predicted"/>
<evidence type="ECO:0000313" key="3">
    <source>
        <dbReference type="Proteomes" id="UP000255523"/>
    </source>
</evidence>
<dbReference type="AlphaFoldDB" id="A0A380LH49"/>
<keyword evidence="3" id="KW-1185">Reference proteome</keyword>
<dbReference type="InterPro" id="IPR035990">
    <property type="entry name" value="TIM_sf"/>
</dbReference>
<dbReference type="OrthoDB" id="2571246at2"/>
<dbReference type="Pfam" id="PF00121">
    <property type="entry name" value="TIM"/>
    <property type="match status" value="1"/>
</dbReference>
<dbReference type="InterPro" id="IPR013785">
    <property type="entry name" value="Aldolase_TIM"/>
</dbReference>
<dbReference type="InterPro" id="IPR000652">
    <property type="entry name" value="Triosephosphate_isomerase"/>
</dbReference>
<dbReference type="RefSeq" id="WP_027969120.1">
    <property type="nucleotide sequence ID" value="NZ_UHFX01000003.1"/>
</dbReference>
<reference evidence="2 3" key="1">
    <citation type="submission" date="2018-06" db="EMBL/GenBank/DDBJ databases">
        <authorList>
            <consortium name="Pathogen Informatics"/>
            <person name="Doyle S."/>
        </authorList>
    </citation>
    <scope>NUCLEOTIDE SEQUENCE [LARGE SCALE GENOMIC DNA]</scope>
    <source>
        <strain evidence="2 3">NCTC11087</strain>
    </source>
</reference>
<evidence type="ECO:0000313" key="2">
    <source>
        <dbReference type="EMBL" id="SUO03168.1"/>
    </source>
</evidence>
<organism evidence="2 3">
    <name type="scientific">Faecalicoccus pleomorphus</name>
    <dbReference type="NCBI Taxonomy" id="1323"/>
    <lineage>
        <taxon>Bacteria</taxon>
        <taxon>Bacillati</taxon>
        <taxon>Bacillota</taxon>
        <taxon>Erysipelotrichia</taxon>
        <taxon>Erysipelotrichales</taxon>
        <taxon>Erysipelotrichaceae</taxon>
        <taxon>Faecalicoccus</taxon>
    </lineage>
</organism>
<keyword evidence="1 2" id="KW-0413">Isomerase</keyword>
<accession>A0A380LH49</accession>